<comment type="caution">
    <text evidence="4">The sequence shown here is derived from an EMBL/GenBank/DDBJ whole genome shotgun (WGS) entry which is preliminary data.</text>
</comment>
<dbReference type="Pfam" id="PF06868">
    <property type="entry name" value="DUF1257"/>
    <property type="match status" value="1"/>
</dbReference>
<dbReference type="SUPFAM" id="SSF52540">
    <property type="entry name" value="P-loop containing nucleoside triphosphate hydrolases"/>
    <property type="match status" value="1"/>
</dbReference>
<protein>
    <submittedName>
        <fullName evidence="4">DUF1257 domain-containing protein</fullName>
    </submittedName>
</protein>
<evidence type="ECO:0000256" key="2">
    <source>
        <dbReference type="SAM" id="MobiDB-lite"/>
    </source>
</evidence>
<dbReference type="InterPro" id="IPR027417">
    <property type="entry name" value="P-loop_NTPase"/>
</dbReference>
<dbReference type="InterPro" id="IPR009666">
    <property type="entry name" value="Uncharacterised_Ycf35"/>
</dbReference>
<feature type="region of interest" description="Disordered" evidence="2">
    <location>
        <begin position="985"/>
        <end position="1004"/>
    </location>
</feature>
<name>A0A552EZZ7_MICAE</name>
<evidence type="ECO:0000313" key="5">
    <source>
        <dbReference type="Proteomes" id="UP000317708"/>
    </source>
</evidence>
<dbReference type="EMBL" id="SFBI01000057">
    <property type="protein sequence ID" value="TRU40027.1"/>
    <property type="molecule type" value="Genomic_DNA"/>
</dbReference>
<feature type="domain" description="NACHT" evidence="3">
    <location>
        <begin position="288"/>
        <end position="412"/>
    </location>
</feature>
<accession>A0A552EZZ7</accession>
<dbReference type="InterPro" id="IPR016024">
    <property type="entry name" value="ARM-type_fold"/>
</dbReference>
<dbReference type="AlphaFoldDB" id="A0A552EZZ7"/>
<dbReference type="InterPro" id="IPR054569">
    <property type="entry name" value="NNH2"/>
</dbReference>
<keyword evidence="1" id="KW-0175">Coiled coil</keyword>
<dbReference type="Proteomes" id="UP000317708">
    <property type="component" value="Unassembled WGS sequence"/>
</dbReference>
<dbReference type="InterPro" id="IPR007111">
    <property type="entry name" value="NACHT_NTPase"/>
</dbReference>
<dbReference type="Pfam" id="PF22734">
    <property type="entry name" value="NNH2"/>
    <property type="match status" value="1"/>
</dbReference>
<evidence type="ECO:0000256" key="1">
    <source>
        <dbReference type="SAM" id="Coils"/>
    </source>
</evidence>
<sequence>MIDWLIVWGVTQAAGSLVRSVMQELAIEGAKDYGKEFFKNSLGKVLHLPEKDVQKEAYGKAMKEFLELFQQQLEMADLEDDQIKNFEKPLKTFIKDDQVKPILGDAFDIDCQVLDNFTLAQSWQRLNLPPLPAEFNWEKLGKFYLRKTKEIIRNSEKLRAVFLVKLQNKDSQNIQEIAGVKTDYNLDNYAEGLKKEYGHLKLECLDTTTYEQIKLWRMFVPQNVRRCKQFIPQLYELPKEVLQELVDRGEITQAELEQIQAELERKRREYVNEKLDPVLDIVNSSEYRRTVILGDPGAGKSSLLQYLALNWAEKELSQRVLLPLPLLIELRIYARDKDEKKCQNILEFFHQGNLICHLNQLALDDNLEKGQVLVLFDGLDEVFNPQLREEIVTDIKRFSIQYPQVQIIVTSRWLGYKAEELNHAGFEHFMIQDLDKDQIEDFIKRWHDLAFENRDDKTQKQERLQKAIKESKAIRELAGNPLLLTMMAILNRTQELPRDRSKLYEKASEVLLHQWDFETKEGLIDPELKKYLYNIDLRDKRDILRLVASAIQAGEKGLAANLIYKEELENILTQYLQGTGINKRDASDLTDLIIKQLRYRNFILCSLGGNAFAFVHRTFLEYFCACEFYERFKNRGLPDGINLDDLKTKVFAEHYSDPVWKEVLCLLMGMLSAEFPKEIAEELINYLINIEEKDQEFAHLFLAADCYGELRNQSIYVELSQRLLDSLQFLTKLSYRGADTDFKEKSVAKIGAIWQDDPTGWSVLKSIAIEQHYWSGAREAVNQLSRIAKIHSEALVYLQEVARQGESAAGTAGQALANYWRDNPQTLPIIQQLANKGESEAIKALVTHWRDNPQTLPIIQQQANKGKRKAIEALVNYWRDNPQTLPIIQQQANKGESEAIEALATHWRDNPKTLPIIQQQANKGESEAIEALATHWRDNPLDSEIGAIIETILARKDLDSDIKEKFRELLGRNNFRQLRIPDQYSQNKREQDIQNKRGGGGHFSTLRTKITDPEILVKSLQDLGIIVKREADVRGSNGQRVRSDIVAVLEGDYDLGWSLNTDGSFDLIADLWGVAQKHSQTELINSINAKYAVNKTLKEIKERGLN</sequence>
<feature type="coiled-coil region" evidence="1">
    <location>
        <begin position="242"/>
        <end position="276"/>
    </location>
</feature>
<dbReference type="PANTHER" id="PTHR39638">
    <property type="entry name" value="YCF35"/>
    <property type="match status" value="1"/>
</dbReference>
<evidence type="ECO:0000313" key="4">
    <source>
        <dbReference type="EMBL" id="TRU40027.1"/>
    </source>
</evidence>
<dbReference type="PANTHER" id="PTHR39638:SF2">
    <property type="entry name" value="YCF35"/>
    <property type="match status" value="1"/>
</dbReference>
<dbReference type="Gene3D" id="3.40.50.300">
    <property type="entry name" value="P-loop containing nucleotide triphosphate hydrolases"/>
    <property type="match status" value="1"/>
</dbReference>
<evidence type="ECO:0000259" key="3">
    <source>
        <dbReference type="PROSITE" id="PS50837"/>
    </source>
</evidence>
<dbReference type="Pfam" id="PF05729">
    <property type="entry name" value="NACHT"/>
    <property type="match status" value="1"/>
</dbReference>
<reference evidence="4 5" key="1">
    <citation type="submission" date="2019-01" db="EMBL/GenBank/DDBJ databases">
        <title>Coherence of Microcystis species and biogeography revealed through population genomics.</title>
        <authorList>
            <person name="Perez-Carrascal O.M."/>
            <person name="Terrat Y."/>
            <person name="Giani A."/>
            <person name="Fortin N."/>
            <person name="Tromas N."/>
            <person name="Shapiro B.J."/>
        </authorList>
    </citation>
    <scope>NUCLEOTIDE SEQUENCE [LARGE SCALE GENOMIC DNA]</scope>
    <source>
        <strain evidence="4">Ma_MB_S_20031200_S102</strain>
    </source>
</reference>
<dbReference type="PROSITE" id="PS50837">
    <property type="entry name" value="NACHT"/>
    <property type="match status" value="1"/>
</dbReference>
<proteinExistence type="predicted"/>
<gene>
    <name evidence="4" type="ORF">EWV92_05785</name>
</gene>
<dbReference type="SUPFAM" id="SSF48371">
    <property type="entry name" value="ARM repeat"/>
    <property type="match status" value="1"/>
</dbReference>
<organism evidence="4 5">
    <name type="scientific">Microcystis aeruginosa Ma_MB_S_20031200_S102</name>
    <dbReference type="NCBI Taxonomy" id="2486254"/>
    <lineage>
        <taxon>Bacteria</taxon>
        <taxon>Bacillati</taxon>
        <taxon>Cyanobacteriota</taxon>
        <taxon>Cyanophyceae</taxon>
        <taxon>Oscillatoriophycideae</taxon>
        <taxon>Chroococcales</taxon>
        <taxon>Microcystaceae</taxon>
        <taxon>Microcystis</taxon>
    </lineage>
</organism>